<comment type="catalytic activity">
    <reaction evidence="12">
        <text>ssDNA + n NTP = ssDNA/pppN(pN)n-1 hybrid + (n-1) diphosphate.</text>
        <dbReference type="EC" id="2.7.7.101"/>
    </reaction>
</comment>
<dbReference type="SMART" id="SM00493">
    <property type="entry name" value="TOPRIM"/>
    <property type="match status" value="1"/>
</dbReference>
<feature type="region of interest" description="Disordered" evidence="14">
    <location>
        <begin position="438"/>
        <end position="465"/>
    </location>
</feature>
<evidence type="ECO:0000256" key="9">
    <source>
        <dbReference type="ARBA" id="ARBA00022842"/>
    </source>
</evidence>
<keyword evidence="8 13" id="KW-0862">Zinc</keyword>
<evidence type="ECO:0000313" key="18">
    <source>
        <dbReference type="Proteomes" id="UP001304300"/>
    </source>
</evidence>
<evidence type="ECO:0000256" key="10">
    <source>
        <dbReference type="ARBA" id="ARBA00023125"/>
    </source>
</evidence>
<dbReference type="PANTHER" id="PTHR30313">
    <property type="entry name" value="DNA PRIMASE"/>
    <property type="match status" value="1"/>
</dbReference>
<comment type="similarity">
    <text evidence="12 13">Belongs to the DnaG primase family.</text>
</comment>
<dbReference type="RefSeq" id="WP_317834704.1">
    <property type="nucleotide sequence ID" value="NZ_CP136920.1"/>
</dbReference>
<evidence type="ECO:0000256" key="3">
    <source>
        <dbReference type="ARBA" id="ARBA00022679"/>
    </source>
</evidence>
<keyword evidence="7" id="KW-0863">Zinc-finger</keyword>
<dbReference type="InterPro" id="IPR036977">
    <property type="entry name" value="DNA_primase_Znf_CHC2"/>
</dbReference>
<keyword evidence="6 13" id="KW-0479">Metal-binding</keyword>
<evidence type="ECO:0000256" key="2">
    <source>
        <dbReference type="ARBA" id="ARBA00022515"/>
    </source>
</evidence>
<dbReference type="InterPro" id="IPR034151">
    <property type="entry name" value="TOPRIM_DnaG_bac"/>
</dbReference>
<evidence type="ECO:0000256" key="6">
    <source>
        <dbReference type="ARBA" id="ARBA00022723"/>
    </source>
</evidence>
<evidence type="ECO:0000256" key="7">
    <source>
        <dbReference type="ARBA" id="ARBA00022771"/>
    </source>
</evidence>
<feature type="domain" description="Toprim" evidence="16">
    <location>
        <begin position="271"/>
        <end position="342"/>
    </location>
</feature>
<sequence length="608" mass="69000">MPRIKRSSIEDIRQRVSLVDVAGAYTQMKRAGSQFRGLSPFNSEKSPSFFIHPEKNVFKDYSSGNAGDLFRFIQLRENLNFHEAVETVAQRFGIQLEYEDDGMPPERMSLRKELFEIHEVATEYFHKCLQANRPEAEQMRQYWVEGRGFSMELAEDFKIGFSPPTGDGFIKYIGKKGFSIDALRESGLVYLRDHDRDLSRARARFRGRLMVPIRDVQGRVIAFTARVTDQTPKDDPSHEAKYINSPETPIFYKSHVLFGLERARTEIPEGGSLVMVEGQLDCLRCWEQGIRNAVAPQGTAITEHQMTLVRRYTSKLDCLLDGDSAGQKAALRTLPLALKAGLEVTFLVLPEGADPDDLLREGGPEALEKLRGSSLSAMDYLAGALLPNPAAATGRDKSEALERAFTIVRECESTIVREDYLSQLSRLIQVDQEAIRRDFNASSKPKSNTNQAKEGTARSKTLSNEKLTNKEAELVSLALHHEYIGEKISEIIDNEWIDTSTAPGAMLLRILAAHVEHEWLGSDNIDSLLENDEERNFIYRLLTEEPKVEDPIKAANVCLLYIFNVFWLKRSKEIETAILNEKDTDKKQRLFEERIQLRAIKRTPPTIE</sequence>
<dbReference type="EC" id="2.7.7.101" evidence="12"/>
<comment type="cofactor">
    <cofactor evidence="13">
        <name>Zn(2+)</name>
        <dbReference type="ChEBI" id="CHEBI:29105"/>
    </cofactor>
    <text evidence="13">Binds 1 zinc ion per monomer.</text>
</comment>
<keyword evidence="18" id="KW-1185">Reference proteome</keyword>
<keyword evidence="2 12" id="KW-0639">Primosome</keyword>
<dbReference type="GO" id="GO:1990077">
    <property type="term" value="C:primosome complex"/>
    <property type="evidence" value="ECO:0007669"/>
    <property type="project" value="UniProtKB-KW"/>
</dbReference>
<dbReference type="InterPro" id="IPR050219">
    <property type="entry name" value="DnaG_primase"/>
</dbReference>
<evidence type="ECO:0000256" key="4">
    <source>
        <dbReference type="ARBA" id="ARBA00022695"/>
    </source>
</evidence>
<accession>A0AAQ3LAE1</accession>
<evidence type="ECO:0000313" key="17">
    <source>
        <dbReference type="EMBL" id="WOO42215.1"/>
    </source>
</evidence>
<dbReference type="PIRSF" id="PIRSF002811">
    <property type="entry name" value="DnaG"/>
    <property type="match status" value="1"/>
</dbReference>
<dbReference type="GO" id="GO:0003677">
    <property type="term" value="F:DNA binding"/>
    <property type="evidence" value="ECO:0007669"/>
    <property type="project" value="UniProtKB-KW"/>
</dbReference>
<reference evidence="17 18" key="1">
    <citation type="submission" date="2023-10" db="EMBL/GenBank/DDBJ databases">
        <title>Rubellicoccus peritrichatus gen. nov., sp. nov., isolated from an algae of coral reef tank.</title>
        <authorList>
            <person name="Luo J."/>
        </authorList>
    </citation>
    <scope>NUCLEOTIDE SEQUENCE [LARGE SCALE GENOMIC DNA]</scope>
    <source>
        <strain evidence="17 18">CR14</strain>
    </source>
</reference>
<evidence type="ECO:0000256" key="11">
    <source>
        <dbReference type="ARBA" id="ARBA00023163"/>
    </source>
</evidence>
<keyword evidence="1 12" id="KW-0240">DNA-directed RNA polymerase</keyword>
<name>A0AAQ3LAE1_9BACT</name>
<comment type="caution">
    <text evidence="12">Lacks conserved residue(s) required for the propagation of feature annotation.</text>
</comment>
<dbReference type="Pfam" id="PF01807">
    <property type="entry name" value="Zn_ribbon_DnaG"/>
    <property type="match status" value="1"/>
</dbReference>
<evidence type="ECO:0000256" key="14">
    <source>
        <dbReference type="SAM" id="MobiDB-lite"/>
    </source>
</evidence>
<dbReference type="NCBIfam" id="TIGR01391">
    <property type="entry name" value="dnaG"/>
    <property type="match status" value="1"/>
</dbReference>
<dbReference type="HAMAP" id="MF_00974">
    <property type="entry name" value="DNA_primase_DnaG"/>
    <property type="match status" value="1"/>
</dbReference>
<dbReference type="Pfam" id="PF08275">
    <property type="entry name" value="DNAG_N"/>
    <property type="match status" value="1"/>
</dbReference>
<dbReference type="InterPro" id="IPR030846">
    <property type="entry name" value="DnaG_bac"/>
</dbReference>
<keyword evidence="5 12" id="KW-0235">DNA replication</keyword>
<dbReference type="GO" id="GO:0008270">
    <property type="term" value="F:zinc ion binding"/>
    <property type="evidence" value="ECO:0007669"/>
    <property type="project" value="UniProtKB-KW"/>
</dbReference>
<dbReference type="Pfam" id="PF13155">
    <property type="entry name" value="Toprim_2"/>
    <property type="match status" value="1"/>
</dbReference>
<dbReference type="GO" id="GO:0000428">
    <property type="term" value="C:DNA-directed RNA polymerase complex"/>
    <property type="evidence" value="ECO:0007669"/>
    <property type="project" value="UniProtKB-KW"/>
</dbReference>
<dbReference type="Proteomes" id="UP001304300">
    <property type="component" value="Chromosome"/>
</dbReference>
<dbReference type="GO" id="GO:0003899">
    <property type="term" value="F:DNA-directed RNA polymerase activity"/>
    <property type="evidence" value="ECO:0007669"/>
    <property type="project" value="UniProtKB-UniRule"/>
</dbReference>
<dbReference type="AlphaFoldDB" id="A0AAQ3LAE1"/>
<dbReference type="InterPro" id="IPR037068">
    <property type="entry name" value="DNA_primase_core_N_sf"/>
</dbReference>
<dbReference type="PANTHER" id="PTHR30313:SF2">
    <property type="entry name" value="DNA PRIMASE"/>
    <property type="match status" value="1"/>
</dbReference>
<organism evidence="17 18">
    <name type="scientific">Rubellicoccus peritrichatus</name>
    <dbReference type="NCBI Taxonomy" id="3080537"/>
    <lineage>
        <taxon>Bacteria</taxon>
        <taxon>Pseudomonadati</taxon>
        <taxon>Verrucomicrobiota</taxon>
        <taxon>Opitutia</taxon>
        <taxon>Puniceicoccales</taxon>
        <taxon>Cerasicoccaceae</taxon>
        <taxon>Rubellicoccus</taxon>
    </lineage>
</organism>
<keyword evidence="3 12" id="KW-0808">Transferase</keyword>
<dbReference type="SUPFAM" id="SSF57783">
    <property type="entry name" value="Zinc beta-ribbon"/>
    <property type="match status" value="1"/>
</dbReference>
<evidence type="ECO:0000256" key="1">
    <source>
        <dbReference type="ARBA" id="ARBA00022478"/>
    </source>
</evidence>
<dbReference type="Gene3D" id="3.40.1360.10">
    <property type="match status" value="1"/>
</dbReference>
<feature type="compositionally biased region" description="Polar residues" evidence="14">
    <location>
        <begin position="440"/>
        <end position="465"/>
    </location>
</feature>
<evidence type="ECO:0000259" key="16">
    <source>
        <dbReference type="SMART" id="SM00493"/>
    </source>
</evidence>
<comment type="function">
    <text evidence="12 13">RNA polymerase that catalyzes the synthesis of short RNA molecules used as primers for DNA polymerase during DNA replication.</text>
</comment>
<comment type="subunit">
    <text evidence="12">Monomer. Interacts with DnaB.</text>
</comment>
<dbReference type="KEGG" id="puo:RZN69_03875"/>
<gene>
    <name evidence="12 17" type="primary">dnaG</name>
    <name evidence="17" type="ORF">RZN69_03875</name>
</gene>
<evidence type="ECO:0000256" key="12">
    <source>
        <dbReference type="HAMAP-Rule" id="MF_00974"/>
    </source>
</evidence>
<protein>
    <recommendedName>
        <fullName evidence="12 13">DNA primase</fullName>
        <ecNumber evidence="12">2.7.7.101</ecNumber>
    </recommendedName>
</protein>
<evidence type="ECO:0000259" key="15">
    <source>
        <dbReference type="SMART" id="SM00400"/>
    </source>
</evidence>
<keyword evidence="4 12" id="KW-0548">Nucleotidyltransferase</keyword>
<keyword evidence="11 12" id="KW-0804">Transcription</keyword>
<dbReference type="InterPro" id="IPR006171">
    <property type="entry name" value="TOPRIM_dom"/>
</dbReference>
<keyword evidence="9" id="KW-0460">Magnesium</keyword>
<dbReference type="SUPFAM" id="SSF56731">
    <property type="entry name" value="DNA primase core"/>
    <property type="match status" value="1"/>
</dbReference>
<dbReference type="InterPro" id="IPR006295">
    <property type="entry name" value="DNA_primase_DnaG"/>
</dbReference>
<dbReference type="GO" id="GO:0005737">
    <property type="term" value="C:cytoplasm"/>
    <property type="evidence" value="ECO:0007669"/>
    <property type="project" value="TreeGrafter"/>
</dbReference>
<dbReference type="Gene3D" id="3.90.580.10">
    <property type="entry name" value="Zinc finger, CHC2-type domain"/>
    <property type="match status" value="1"/>
</dbReference>
<keyword evidence="10 12" id="KW-0238">DNA-binding</keyword>
<dbReference type="SMART" id="SM00400">
    <property type="entry name" value="ZnF_CHCC"/>
    <property type="match status" value="1"/>
</dbReference>
<evidence type="ECO:0000256" key="8">
    <source>
        <dbReference type="ARBA" id="ARBA00022833"/>
    </source>
</evidence>
<dbReference type="InterPro" id="IPR013264">
    <property type="entry name" value="DNAG_N"/>
</dbReference>
<proteinExistence type="inferred from homology"/>
<dbReference type="GO" id="GO:0006269">
    <property type="term" value="P:DNA replication, synthesis of primer"/>
    <property type="evidence" value="ECO:0007669"/>
    <property type="project" value="UniProtKB-UniRule"/>
</dbReference>
<dbReference type="CDD" id="cd03364">
    <property type="entry name" value="TOPRIM_DnaG_primases"/>
    <property type="match status" value="1"/>
</dbReference>
<feature type="domain" description="Zinc finger CHC2-type" evidence="15">
    <location>
        <begin position="35"/>
        <end position="89"/>
    </location>
</feature>
<evidence type="ECO:0000256" key="13">
    <source>
        <dbReference type="PIRNR" id="PIRNR002811"/>
    </source>
</evidence>
<dbReference type="InterPro" id="IPR002694">
    <property type="entry name" value="Znf_CHC2"/>
</dbReference>
<evidence type="ECO:0000256" key="5">
    <source>
        <dbReference type="ARBA" id="ARBA00022705"/>
    </source>
</evidence>
<dbReference type="EMBL" id="CP136920">
    <property type="protein sequence ID" value="WOO42215.1"/>
    <property type="molecule type" value="Genomic_DNA"/>
</dbReference>
<dbReference type="Gene3D" id="3.90.980.10">
    <property type="entry name" value="DNA primase, catalytic core, N-terminal domain"/>
    <property type="match status" value="1"/>
</dbReference>